<dbReference type="Gene3D" id="3.30.505.10">
    <property type="entry name" value="SH2 domain"/>
    <property type="match status" value="1"/>
</dbReference>
<protein>
    <recommendedName>
        <fullName evidence="3">SH2 domain-containing protein</fullName>
    </recommendedName>
</protein>
<dbReference type="Proteomes" id="UP001353858">
    <property type="component" value="Unassembled WGS sequence"/>
</dbReference>
<evidence type="ECO:0000259" key="3">
    <source>
        <dbReference type="PROSITE" id="PS50001"/>
    </source>
</evidence>
<evidence type="ECO:0000256" key="2">
    <source>
        <dbReference type="PROSITE-ProRule" id="PRU00191"/>
    </source>
</evidence>
<sequence length="251" mass="28964">MNDSKKRRLDLDNLADQEIALKWFFESDSDEDFQISDEEDNVYELSESDEDEDTSLATQSHYVAKSGLVWNKHPSRCRKAKAANIIKQSSGLSNYSKNVSTIDETFKLFINATYKMCCVCFCTKNNNLQTNIYESKHEGKFEITEPFYQHVNRETAEELLQGKQNGTFIIRPSSHEVNIGILSVTQDNKIFHLVIRQRKDTLIALGNEKCNEKTFKDLNSLINYYISNYLILYSGTTKFYALLLPYNAKVV</sequence>
<evidence type="ECO:0000313" key="4">
    <source>
        <dbReference type="EMBL" id="KAK4874512.1"/>
    </source>
</evidence>
<gene>
    <name evidence="4" type="ORF">RN001_013872</name>
</gene>
<dbReference type="AlphaFoldDB" id="A0AAN7P0M8"/>
<evidence type="ECO:0000256" key="1">
    <source>
        <dbReference type="ARBA" id="ARBA00022999"/>
    </source>
</evidence>
<organism evidence="4 5">
    <name type="scientific">Aquatica leii</name>
    <dbReference type="NCBI Taxonomy" id="1421715"/>
    <lineage>
        <taxon>Eukaryota</taxon>
        <taxon>Metazoa</taxon>
        <taxon>Ecdysozoa</taxon>
        <taxon>Arthropoda</taxon>
        <taxon>Hexapoda</taxon>
        <taxon>Insecta</taxon>
        <taxon>Pterygota</taxon>
        <taxon>Neoptera</taxon>
        <taxon>Endopterygota</taxon>
        <taxon>Coleoptera</taxon>
        <taxon>Polyphaga</taxon>
        <taxon>Elateriformia</taxon>
        <taxon>Elateroidea</taxon>
        <taxon>Lampyridae</taxon>
        <taxon>Luciolinae</taxon>
        <taxon>Aquatica</taxon>
    </lineage>
</organism>
<dbReference type="SUPFAM" id="SSF55550">
    <property type="entry name" value="SH2 domain"/>
    <property type="match status" value="1"/>
</dbReference>
<dbReference type="GO" id="GO:0046854">
    <property type="term" value="P:phosphatidylinositol phosphate biosynthetic process"/>
    <property type="evidence" value="ECO:0007669"/>
    <property type="project" value="TreeGrafter"/>
</dbReference>
<dbReference type="PANTHER" id="PTHR10155">
    <property type="entry name" value="PHOSPHATIDYLINOSITOL 3-KINASE REGULATORY SUBUNIT"/>
    <property type="match status" value="1"/>
</dbReference>
<dbReference type="GO" id="GO:0005942">
    <property type="term" value="C:phosphatidylinositol 3-kinase complex"/>
    <property type="evidence" value="ECO:0007669"/>
    <property type="project" value="TreeGrafter"/>
</dbReference>
<evidence type="ECO:0000313" key="5">
    <source>
        <dbReference type="Proteomes" id="UP001353858"/>
    </source>
</evidence>
<proteinExistence type="predicted"/>
<feature type="domain" description="SH2" evidence="3">
    <location>
        <begin position="146"/>
        <end position="246"/>
    </location>
</feature>
<keyword evidence="5" id="KW-1185">Reference proteome</keyword>
<dbReference type="Pfam" id="PF00017">
    <property type="entry name" value="SH2"/>
    <property type="match status" value="1"/>
</dbReference>
<keyword evidence="1 2" id="KW-0727">SH2 domain</keyword>
<dbReference type="InterPro" id="IPR000980">
    <property type="entry name" value="SH2"/>
</dbReference>
<accession>A0AAN7P0M8</accession>
<name>A0AAN7P0M8_9COLE</name>
<reference evidence="5" key="1">
    <citation type="submission" date="2023-01" db="EMBL/GenBank/DDBJ databases">
        <title>Key to firefly adult light organ development and bioluminescence: homeobox transcription factors regulate luciferase expression and transportation to peroxisome.</title>
        <authorList>
            <person name="Fu X."/>
        </authorList>
    </citation>
    <scope>NUCLEOTIDE SEQUENCE [LARGE SCALE GENOMIC DNA]</scope>
</reference>
<comment type="caution">
    <text evidence="4">The sequence shown here is derived from an EMBL/GenBank/DDBJ whole genome shotgun (WGS) entry which is preliminary data.</text>
</comment>
<dbReference type="SMART" id="SM00252">
    <property type="entry name" value="SH2"/>
    <property type="match status" value="1"/>
</dbReference>
<dbReference type="InterPro" id="IPR036860">
    <property type="entry name" value="SH2_dom_sf"/>
</dbReference>
<dbReference type="EMBL" id="JARPUR010000006">
    <property type="protein sequence ID" value="KAK4874512.1"/>
    <property type="molecule type" value="Genomic_DNA"/>
</dbReference>
<dbReference type="PANTHER" id="PTHR10155:SF0">
    <property type="entry name" value="SUPPRESSOR OF CYTOKINE SIGNALING AT 36E, ISOFORM D"/>
    <property type="match status" value="1"/>
</dbReference>
<dbReference type="PROSITE" id="PS50001">
    <property type="entry name" value="SH2"/>
    <property type="match status" value="1"/>
</dbReference>
<dbReference type="GO" id="GO:0046935">
    <property type="term" value="F:1-phosphatidylinositol-3-kinase regulator activity"/>
    <property type="evidence" value="ECO:0007669"/>
    <property type="project" value="TreeGrafter"/>
</dbReference>
<dbReference type="CDD" id="cd00173">
    <property type="entry name" value="SH2"/>
    <property type="match status" value="1"/>
</dbReference>